<sequence>MRPRFAWCDSLPLTGSGKVARHELSQLPVQEDSEDEEEERAPLQGLELRVAQIWAEELAQPLHRINKHSHFQELGGHSISALRVCRRLAVHLSSGEMSRDDDALGGDLGELTGPFAPLELLTRPKFQRYVQFLAEALGQDVDMAAEGQEEAEDEEGDGVELLHRAAAAGSVLLIGFLVGQGIPVDGRCSRKRLKAATRSQRSLQQTGKDGLRPPAPLHSAHGSPEATAALLQHNATVTATEAHGVMALHLAATKNAQVVQLLLDAKAPLAAKDLNQQTALHFAARAGCCESLAVLLRQWLADESIISQGARVYGGPLDWRDRWHRTPVHWAVLNGHLQALKALLEARASAEPPKVREYRHVRSTTLRHESPLDIAQRLEPQMVAVLLQHGAVAA</sequence>
<dbReference type="Pfam" id="PF00023">
    <property type="entry name" value="Ank"/>
    <property type="match status" value="1"/>
</dbReference>
<reference evidence="7" key="1">
    <citation type="submission" date="2023-08" db="EMBL/GenBank/DDBJ databases">
        <authorList>
            <person name="Chen Y."/>
            <person name="Shah S."/>
            <person name="Dougan E. K."/>
            <person name="Thang M."/>
            <person name="Chan C."/>
        </authorList>
    </citation>
    <scope>NUCLEOTIDE SEQUENCE</scope>
</reference>
<gene>
    <name evidence="7" type="ORF">EVOR1521_LOCUS24198</name>
</gene>
<keyword evidence="1" id="KW-0596">Phosphopantetheine</keyword>
<feature type="domain" description="Carrier" evidence="6">
    <location>
        <begin position="41"/>
        <end position="119"/>
    </location>
</feature>
<dbReference type="PROSITE" id="PS50075">
    <property type="entry name" value="CARRIER"/>
    <property type="match status" value="1"/>
</dbReference>
<evidence type="ECO:0000256" key="3">
    <source>
        <dbReference type="ARBA" id="ARBA00022737"/>
    </source>
</evidence>
<dbReference type="SUPFAM" id="SSF48403">
    <property type="entry name" value="Ankyrin repeat"/>
    <property type="match status" value="1"/>
</dbReference>
<dbReference type="InterPro" id="IPR006162">
    <property type="entry name" value="Ppantetheine_attach_site"/>
</dbReference>
<dbReference type="Pfam" id="PF12796">
    <property type="entry name" value="Ank_2"/>
    <property type="match status" value="1"/>
</dbReference>
<evidence type="ECO:0000256" key="4">
    <source>
        <dbReference type="ARBA" id="ARBA00023043"/>
    </source>
</evidence>
<name>A0AA36J862_9DINO</name>
<dbReference type="PANTHER" id="PTHR24198:SF165">
    <property type="entry name" value="ANKYRIN REPEAT-CONTAINING PROTEIN-RELATED"/>
    <property type="match status" value="1"/>
</dbReference>
<dbReference type="SMART" id="SM00248">
    <property type="entry name" value="ANK"/>
    <property type="match status" value="3"/>
</dbReference>
<feature type="compositionally biased region" description="Polar residues" evidence="5">
    <location>
        <begin position="197"/>
        <end position="207"/>
    </location>
</feature>
<evidence type="ECO:0000256" key="1">
    <source>
        <dbReference type="ARBA" id="ARBA00022450"/>
    </source>
</evidence>
<dbReference type="Proteomes" id="UP001178507">
    <property type="component" value="Unassembled WGS sequence"/>
</dbReference>
<dbReference type="SUPFAM" id="SSF47336">
    <property type="entry name" value="ACP-like"/>
    <property type="match status" value="1"/>
</dbReference>
<dbReference type="InterPro" id="IPR002110">
    <property type="entry name" value="Ankyrin_rpt"/>
</dbReference>
<dbReference type="EMBL" id="CAUJNA010003393">
    <property type="protein sequence ID" value="CAJ1400961.1"/>
    <property type="molecule type" value="Genomic_DNA"/>
</dbReference>
<dbReference type="Pfam" id="PF00550">
    <property type="entry name" value="PP-binding"/>
    <property type="match status" value="1"/>
</dbReference>
<dbReference type="AlphaFoldDB" id="A0AA36J862"/>
<dbReference type="Gene3D" id="1.10.1200.10">
    <property type="entry name" value="ACP-like"/>
    <property type="match status" value="1"/>
</dbReference>
<dbReference type="InterPro" id="IPR036736">
    <property type="entry name" value="ACP-like_sf"/>
</dbReference>
<dbReference type="InterPro" id="IPR009081">
    <property type="entry name" value="PP-bd_ACP"/>
</dbReference>
<keyword evidence="4" id="KW-0040">ANK repeat</keyword>
<proteinExistence type="predicted"/>
<evidence type="ECO:0000259" key="6">
    <source>
        <dbReference type="PROSITE" id="PS50075"/>
    </source>
</evidence>
<dbReference type="Gene3D" id="1.25.40.20">
    <property type="entry name" value="Ankyrin repeat-containing domain"/>
    <property type="match status" value="2"/>
</dbReference>
<dbReference type="PROSITE" id="PS00012">
    <property type="entry name" value="PHOSPHOPANTETHEINE"/>
    <property type="match status" value="1"/>
</dbReference>
<organism evidence="7 8">
    <name type="scientific">Effrenium voratum</name>
    <dbReference type="NCBI Taxonomy" id="2562239"/>
    <lineage>
        <taxon>Eukaryota</taxon>
        <taxon>Sar</taxon>
        <taxon>Alveolata</taxon>
        <taxon>Dinophyceae</taxon>
        <taxon>Suessiales</taxon>
        <taxon>Symbiodiniaceae</taxon>
        <taxon>Effrenium</taxon>
    </lineage>
</organism>
<feature type="region of interest" description="Disordered" evidence="5">
    <location>
        <begin position="193"/>
        <end position="222"/>
    </location>
</feature>
<evidence type="ECO:0000256" key="5">
    <source>
        <dbReference type="SAM" id="MobiDB-lite"/>
    </source>
</evidence>
<accession>A0AA36J862</accession>
<comment type="caution">
    <text evidence="7">The sequence shown here is derived from an EMBL/GenBank/DDBJ whole genome shotgun (WGS) entry which is preliminary data.</text>
</comment>
<evidence type="ECO:0000256" key="2">
    <source>
        <dbReference type="ARBA" id="ARBA00022553"/>
    </source>
</evidence>
<evidence type="ECO:0000313" key="7">
    <source>
        <dbReference type="EMBL" id="CAJ1400961.1"/>
    </source>
</evidence>
<dbReference type="PANTHER" id="PTHR24198">
    <property type="entry name" value="ANKYRIN REPEAT AND PROTEIN KINASE DOMAIN-CONTAINING PROTEIN"/>
    <property type="match status" value="1"/>
</dbReference>
<keyword evidence="3" id="KW-0677">Repeat</keyword>
<keyword evidence="8" id="KW-1185">Reference proteome</keyword>
<evidence type="ECO:0000313" key="8">
    <source>
        <dbReference type="Proteomes" id="UP001178507"/>
    </source>
</evidence>
<dbReference type="InterPro" id="IPR036770">
    <property type="entry name" value="Ankyrin_rpt-contain_sf"/>
</dbReference>
<protein>
    <recommendedName>
        <fullName evidence="6">Carrier domain-containing protein</fullName>
    </recommendedName>
</protein>
<keyword evidence="2" id="KW-0597">Phosphoprotein</keyword>